<reference evidence="11 12" key="1">
    <citation type="submission" date="2016-01" db="EMBL/GenBank/DDBJ databases">
        <title>Janibacter melonis strain CD11_4 genome sequencing and assembly.</title>
        <authorList>
            <person name="Nair G.R."/>
            <person name="Kaur G."/>
            <person name="Chander A.M."/>
            <person name="Mayilraj S."/>
        </authorList>
    </citation>
    <scope>NUCLEOTIDE SEQUENCE [LARGE SCALE GENOMIC DNA]</scope>
    <source>
        <strain evidence="11 12">CD11-4</strain>
    </source>
</reference>
<dbReference type="STRING" id="262209.AWH69_08370"/>
<comment type="caution">
    <text evidence="11">The sequence shown here is derived from an EMBL/GenBank/DDBJ whole genome shotgun (WGS) entry which is preliminary data.</text>
</comment>
<evidence type="ECO:0000256" key="9">
    <source>
        <dbReference type="ARBA" id="ARBA00040345"/>
    </source>
</evidence>
<comment type="function">
    <text evidence="6">Catalyzes the glycosylation of 4,4'-diaponeurosporenoate, i.e. the esterification of glucose at the C1'' position with the carboxyl group of 4,4'-diaponeurosporenic acid, to form glycosyl-4,4'-diaponeurosporenoate. This is a step in the biosynthesis of staphyloxanthin, an orange pigment present in most staphylococci strains.</text>
</comment>
<accession>A0A176QEK8</accession>
<organism evidence="11 12">
    <name type="scientific">Janibacter melonis</name>
    <dbReference type="NCBI Taxonomy" id="262209"/>
    <lineage>
        <taxon>Bacteria</taxon>
        <taxon>Bacillati</taxon>
        <taxon>Actinomycetota</taxon>
        <taxon>Actinomycetes</taxon>
        <taxon>Micrococcales</taxon>
        <taxon>Intrasporangiaceae</taxon>
        <taxon>Janibacter</taxon>
    </lineage>
</organism>
<keyword evidence="12" id="KW-1185">Reference proteome</keyword>
<sequence length="260" mass="28719">MLPSVSVVIPSRDDAEALRTCLDLLARQSVAPFEVVVVDNGSSDGTAELARSLGAVVVDEPRVGIPSAAAAGYDAARGDVIARLDADSRPGRRWVERVARSMRDPRRDAVTGVGTFYDLPRPVGGAVAALYLAAYYVLSHLALGHTVLWGSSMAVRRRTWLAVRDDVHRDDPELHDDMDLAFVLGPTRRVRLAPSLHVGVSARSLRGASQRRRRFERAFRTLEVNWRVHPPWLRWRDRVERAQGEVSDRAGRSSRRSSAG</sequence>
<name>A0A176QEK8_9MICO</name>
<dbReference type="Proteomes" id="UP000076976">
    <property type="component" value="Unassembled WGS sequence"/>
</dbReference>
<protein>
    <recommendedName>
        <fullName evidence="9">4,4'-diaponeurosporenoate glycosyltransferase</fullName>
    </recommendedName>
</protein>
<dbReference type="EMBL" id="LQZG01000002">
    <property type="protein sequence ID" value="OAB88209.1"/>
    <property type="molecule type" value="Genomic_DNA"/>
</dbReference>
<evidence type="ECO:0000256" key="3">
    <source>
        <dbReference type="ARBA" id="ARBA00022676"/>
    </source>
</evidence>
<comment type="subcellular location">
    <subcellularLocation>
        <location evidence="1">Cell membrane</location>
    </subcellularLocation>
</comment>
<evidence type="ECO:0000313" key="11">
    <source>
        <dbReference type="EMBL" id="OAB88209.1"/>
    </source>
</evidence>
<comment type="similarity">
    <text evidence="8">Belongs to the glycosyltransferase 2 family. CrtQ subfamily.</text>
</comment>
<comment type="pathway">
    <text evidence="7">Carotenoid biosynthesis; staphyloxanthin biosynthesis; staphyloxanthin from farnesyl diphosphate: step 4/5.</text>
</comment>
<dbReference type="Pfam" id="PF00535">
    <property type="entry name" value="Glycos_transf_2"/>
    <property type="match status" value="1"/>
</dbReference>
<dbReference type="PANTHER" id="PTHR43646:SF2">
    <property type="entry name" value="GLYCOSYLTRANSFERASE 2-LIKE DOMAIN-CONTAINING PROTEIN"/>
    <property type="match status" value="1"/>
</dbReference>
<dbReference type="GO" id="GO:0016757">
    <property type="term" value="F:glycosyltransferase activity"/>
    <property type="evidence" value="ECO:0007669"/>
    <property type="project" value="UniProtKB-KW"/>
</dbReference>
<keyword evidence="5" id="KW-0472">Membrane</keyword>
<evidence type="ECO:0000256" key="7">
    <source>
        <dbReference type="ARBA" id="ARBA00037904"/>
    </source>
</evidence>
<evidence type="ECO:0000259" key="10">
    <source>
        <dbReference type="Pfam" id="PF00535"/>
    </source>
</evidence>
<feature type="domain" description="Glycosyltransferase 2-like" evidence="10">
    <location>
        <begin position="6"/>
        <end position="118"/>
    </location>
</feature>
<evidence type="ECO:0000256" key="1">
    <source>
        <dbReference type="ARBA" id="ARBA00004236"/>
    </source>
</evidence>
<evidence type="ECO:0000256" key="6">
    <source>
        <dbReference type="ARBA" id="ARBA00037281"/>
    </source>
</evidence>
<proteinExistence type="inferred from homology"/>
<dbReference type="GO" id="GO:0005886">
    <property type="term" value="C:plasma membrane"/>
    <property type="evidence" value="ECO:0007669"/>
    <property type="project" value="UniProtKB-SubCell"/>
</dbReference>
<dbReference type="InterPro" id="IPR029044">
    <property type="entry name" value="Nucleotide-diphossugar_trans"/>
</dbReference>
<keyword evidence="3" id="KW-0328">Glycosyltransferase</keyword>
<keyword evidence="4 11" id="KW-0808">Transferase</keyword>
<evidence type="ECO:0000256" key="5">
    <source>
        <dbReference type="ARBA" id="ARBA00023136"/>
    </source>
</evidence>
<evidence type="ECO:0000256" key="4">
    <source>
        <dbReference type="ARBA" id="ARBA00022679"/>
    </source>
</evidence>
<evidence type="ECO:0000313" key="12">
    <source>
        <dbReference type="Proteomes" id="UP000076976"/>
    </source>
</evidence>
<gene>
    <name evidence="11" type="ORF">AWH69_08370</name>
</gene>
<dbReference type="Gene3D" id="3.90.550.10">
    <property type="entry name" value="Spore Coat Polysaccharide Biosynthesis Protein SpsA, Chain A"/>
    <property type="match status" value="1"/>
</dbReference>
<keyword evidence="2" id="KW-1003">Cell membrane</keyword>
<dbReference type="InterPro" id="IPR001173">
    <property type="entry name" value="Glyco_trans_2-like"/>
</dbReference>
<evidence type="ECO:0000256" key="2">
    <source>
        <dbReference type="ARBA" id="ARBA00022475"/>
    </source>
</evidence>
<dbReference type="SUPFAM" id="SSF53448">
    <property type="entry name" value="Nucleotide-diphospho-sugar transferases"/>
    <property type="match status" value="1"/>
</dbReference>
<dbReference type="PANTHER" id="PTHR43646">
    <property type="entry name" value="GLYCOSYLTRANSFERASE"/>
    <property type="match status" value="1"/>
</dbReference>
<dbReference type="CDD" id="cd00761">
    <property type="entry name" value="Glyco_tranf_GTA_type"/>
    <property type="match status" value="1"/>
</dbReference>
<evidence type="ECO:0000256" key="8">
    <source>
        <dbReference type="ARBA" id="ARBA00038120"/>
    </source>
</evidence>
<dbReference type="AlphaFoldDB" id="A0A176QEK8"/>